<evidence type="ECO:0000313" key="3">
    <source>
        <dbReference type="Proteomes" id="UP000799779"/>
    </source>
</evidence>
<evidence type="ECO:0000313" key="2">
    <source>
        <dbReference type="EMBL" id="KAF1998148.1"/>
    </source>
</evidence>
<dbReference type="AlphaFoldDB" id="A0A6A5WAI1"/>
<keyword evidence="3" id="KW-1185">Reference proteome</keyword>
<gene>
    <name evidence="2" type="ORF">P154DRAFT_536573</name>
</gene>
<organism evidence="2 3">
    <name type="scientific">Amniculicola lignicola CBS 123094</name>
    <dbReference type="NCBI Taxonomy" id="1392246"/>
    <lineage>
        <taxon>Eukaryota</taxon>
        <taxon>Fungi</taxon>
        <taxon>Dikarya</taxon>
        <taxon>Ascomycota</taxon>
        <taxon>Pezizomycotina</taxon>
        <taxon>Dothideomycetes</taxon>
        <taxon>Pleosporomycetidae</taxon>
        <taxon>Pleosporales</taxon>
        <taxon>Amniculicolaceae</taxon>
        <taxon>Amniculicola</taxon>
    </lineage>
</organism>
<feature type="region of interest" description="Disordered" evidence="1">
    <location>
        <begin position="190"/>
        <end position="222"/>
    </location>
</feature>
<proteinExistence type="predicted"/>
<protein>
    <submittedName>
        <fullName evidence="2">Uncharacterized protein</fullName>
    </submittedName>
</protein>
<sequence length="222" mass="25995">MLLYRDLIEANMARYVNGDYERLQEIVKQLKEFVANTDKQIGDKNGKWRQENNENSTVRRYLYMYSVAIGEDIEWARKLMTRIHYSETPSERQINHEAAYAHIQYMKKNNKTWRTEEGLWYMESDLKSLVDELELPDDESDVATLEIKKSRELISRCEEGLLIYDRMFASGRDVDGILLEQKDTESKDIKLSAVAKSSDSSVGKLKNEVQKRTGKKRKAEKP</sequence>
<dbReference type="Proteomes" id="UP000799779">
    <property type="component" value="Unassembled WGS sequence"/>
</dbReference>
<feature type="compositionally biased region" description="Basic residues" evidence="1">
    <location>
        <begin position="212"/>
        <end position="222"/>
    </location>
</feature>
<evidence type="ECO:0000256" key="1">
    <source>
        <dbReference type="SAM" id="MobiDB-lite"/>
    </source>
</evidence>
<reference evidence="2" key="1">
    <citation type="journal article" date="2020" name="Stud. Mycol.">
        <title>101 Dothideomycetes genomes: a test case for predicting lifestyles and emergence of pathogens.</title>
        <authorList>
            <person name="Haridas S."/>
            <person name="Albert R."/>
            <person name="Binder M."/>
            <person name="Bloem J."/>
            <person name="Labutti K."/>
            <person name="Salamov A."/>
            <person name="Andreopoulos B."/>
            <person name="Baker S."/>
            <person name="Barry K."/>
            <person name="Bills G."/>
            <person name="Bluhm B."/>
            <person name="Cannon C."/>
            <person name="Castanera R."/>
            <person name="Culley D."/>
            <person name="Daum C."/>
            <person name="Ezra D."/>
            <person name="Gonzalez J."/>
            <person name="Henrissat B."/>
            <person name="Kuo A."/>
            <person name="Liang C."/>
            <person name="Lipzen A."/>
            <person name="Lutzoni F."/>
            <person name="Magnuson J."/>
            <person name="Mondo S."/>
            <person name="Nolan M."/>
            <person name="Ohm R."/>
            <person name="Pangilinan J."/>
            <person name="Park H.-J."/>
            <person name="Ramirez L."/>
            <person name="Alfaro M."/>
            <person name="Sun H."/>
            <person name="Tritt A."/>
            <person name="Yoshinaga Y."/>
            <person name="Zwiers L.-H."/>
            <person name="Turgeon B."/>
            <person name="Goodwin S."/>
            <person name="Spatafora J."/>
            <person name="Crous P."/>
            <person name="Grigoriev I."/>
        </authorList>
    </citation>
    <scope>NUCLEOTIDE SEQUENCE</scope>
    <source>
        <strain evidence="2">CBS 123094</strain>
    </source>
</reference>
<dbReference type="EMBL" id="ML977606">
    <property type="protein sequence ID" value="KAF1998148.1"/>
    <property type="molecule type" value="Genomic_DNA"/>
</dbReference>
<accession>A0A6A5WAI1</accession>
<name>A0A6A5WAI1_9PLEO</name>